<protein>
    <recommendedName>
        <fullName evidence="3">HicB-like antitoxin of toxin-antitoxin system domain-containing protein</fullName>
    </recommendedName>
</protein>
<dbReference type="InterPro" id="IPR035069">
    <property type="entry name" value="TTHA1013/TTHA0281-like"/>
</dbReference>
<comment type="caution">
    <text evidence="1">The sequence shown here is derived from an EMBL/GenBank/DDBJ whole genome shotgun (WGS) entry which is preliminary data.</text>
</comment>
<evidence type="ECO:0000313" key="2">
    <source>
        <dbReference type="Proteomes" id="UP000051672"/>
    </source>
</evidence>
<reference evidence="1 2" key="1">
    <citation type="journal article" date="2015" name="Genome Announc.">
        <title>Expanding the biotechnology potential of lactobacilli through comparative genomics of 213 strains and associated genera.</title>
        <authorList>
            <person name="Sun Z."/>
            <person name="Harris H.M."/>
            <person name="McCann A."/>
            <person name="Guo C."/>
            <person name="Argimon S."/>
            <person name="Zhang W."/>
            <person name="Yang X."/>
            <person name="Jeffery I.B."/>
            <person name="Cooney J.C."/>
            <person name="Kagawa T.F."/>
            <person name="Liu W."/>
            <person name="Song Y."/>
            <person name="Salvetti E."/>
            <person name="Wrobel A."/>
            <person name="Rasinkangas P."/>
            <person name="Parkhill J."/>
            <person name="Rea M.C."/>
            <person name="O'Sullivan O."/>
            <person name="Ritari J."/>
            <person name="Douillard F.P."/>
            <person name="Paul Ross R."/>
            <person name="Yang R."/>
            <person name="Briner A.E."/>
            <person name="Felis G.E."/>
            <person name="de Vos W.M."/>
            <person name="Barrangou R."/>
            <person name="Klaenhammer T.R."/>
            <person name="Caufield P.W."/>
            <person name="Cui Y."/>
            <person name="Zhang H."/>
            <person name="O'Toole P.W."/>
        </authorList>
    </citation>
    <scope>NUCLEOTIDE SEQUENCE [LARGE SCALE GENOMIC DNA]</scope>
    <source>
        <strain evidence="1 2">DSM 23927</strain>
    </source>
</reference>
<proteinExistence type="predicted"/>
<gene>
    <name evidence="1" type="ORF">FC34_GL000179</name>
</gene>
<dbReference type="Proteomes" id="UP000051672">
    <property type="component" value="Unassembled WGS sequence"/>
</dbReference>
<dbReference type="OrthoDB" id="2302143at2"/>
<dbReference type="EMBL" id="AYZQ01000001">
    <property type="protein sequence ID" value="KRM72474.1"/>
    <property type="molecule type" value="Genomic_DNA"/>
</dbReference>
<name>A0A0R2B042_9LACO</name>
<evidence type="ECO:0008006" key="3">
    <source>
        <dbReference type="Google" id="ProtNLM"/>
    </source>
</evidence>
<sequence length="129" mass="14751">MPTTNRRYFFVAKNERTAHGYTITFVNLPHLFALGENYDETVYYAYRVLSDYLTHAPKQEAATAAYALTTLPTEVPDNVFYSLVSVTEDFDPHKMENYFTLAQRPPEEIRTNANKIANLIDPHTQLTAG</sequence>
<dbReference type="SUPFAM" id="SSF143100">
    <property type="entry name" value="TTHA1013/TTHA0281-like"/>
    <property type="match status" value="1"/>
</dbReference>
<dbReference type="Gene3D" id="3.30.160.250">
    <property type="match status" value="1"/>
</dbReference>
<evidence type="ECO:0000313" key="1">
    <source>
        <dbReference type="EMBL" id="KRM72474.1"/>
    </source>
</evidence>
<organism evidence="1 2">
    <name type="scientific">Lacticaseibacillus brantae DSM 23927</name>
    <dbReference type="NCBI Taxonomy" id="1423727"/>
    <lineage>
        <taxon>Bacteria</taxon>
        <taxon>Bacillati</taxon>
        <taxon>Bacillota</taxon>
        <taxon>Bacilli</taxon>
        <taxon>Lactobacillales</taxon>
        <taxon>Lactobacillaceae</taxon>
        <taxon>Lacticaseibacillus</taxon>
    </lineage>
</organism>
<dbReference type="RefSeq" id="WP_057893501.1">
    <property type="nucleotide sequence ID" value="NZ_AYZQ01000001.1"/>
</dbReference>
<dbReference type="PATRIC" id="fig|1423727.3.peg.180"/>
<keyword evidence="2" id="KW-1185">Reference proteome</keyword>
<dbReference type="AlphaFoldDB" id="A0A0R2B042"/>
<accession>A0A0R2B042</accession>